<sequence>MGSSDDLARLLKEAAASMKSDVKGAVAKLESAYAIAQGTGNADDAAVVAEELARGWARRKSASRSLYYAHKSTKLSPGQRSTWTTLAKTCELVASRIPEGKQRRAQALYRAAASAFKKAASMTKDAEDKRWLLELAGDASRQAKPKAG</sequence>
<gene>
    <name evidence="1" type="ORF">AKJ09_04430</name>
</gene>
<reference evidence="1 2" key="1">
    <citation type="submission" date="2015-08" db="EMBL/GenBank/DDBJ databases">
        <authorList>
            <person name="Babu N.S."/>
            <person name="Beckwith C.J."/>
            <person name="Beseler K.G."/>
            <person name="Brison A."/>
            <person name="Carone J.V."/>
            <person name="Caskin T.P."/>
            <person name="Diamond M."/>
            <person name="Durham M.E."/>
            <person name="Foxe J.M."/>
            <person name="Go M."/>
            <person name="Henderson B.A."/>
            <person name="Jones I.B."/>
            <person name="McGettigan J.A."/>
            <person name="Micheletti S.J."/>
            <person name="Nasrallah M.E."/>
            <person name="Ortiz D."/>
            <person name="Piller C.R."/>
            <person name="Privatt S.R."/>
            <person name="Schneider S.L."/>
            <person name="Sharp S."/>
            <person name="Smith T.C."/>
            <person name="Stanton J.D."/>
            <person name="Ullery H.E."/>
            <person name="Wilson R.J."/>
            <person name="Serrano M.G."/>
            <person name="Buck G."/>
            <person name="Lee V."/>
            <person name="Wang Y."/>
            <person name="Carvalho R."/>
            <person name="Voegtly L."/>
            <person name="Shi R."/>
            <person name="Duckworth R."/>
            <person name="Johnson A."/>
            <person name="Loviza R."/>
            <person name="Walstead R."/>
            <person name="Shah Z."/>
            <person name="Kiflezghi M."/>
            <person name="Wade K."/>
            <person name="Ball S.L."/>
            <person name="Bradley K.W."/>
            <person name="Asai D.J."/>
            <person name="Bowman C.A."/>
            <person name="Russell D.A."/>
            <person name="Pope W.H."/>
            <person name="Jacobs-Sera D."/>
            <person name="Hendrix R.W."/>
            <person name="Hatfull G.F."/>
        </authorList>
    </citation>
    <scope>NUCLEOTIDE SEQUENCE [LARGE SCALE GENOMIC DNA]</scope>
    <source>
        <strain evidence="1 2">DSM 27648</strain>
    </source>
</reference>
<protein>
    <submittedName>
        <fullName evidence="1">Uncharacterized protein</fullName>
    </submittedName>
</protein>
<accession>A0A0K1PWL7</accession>
<evidence type="ECO:0000313" key="1">
    <source>
        <dbReference type="EMBL" id="AKU97766.1"/>
    </source>
</evidence>
<evidence type="ECO:0000313" key="2">
    <source>
        <dbReference type="Proteomes" id="UP000064967"/>
    </source>
</evidence>
<dbReference type="RefSeq" id="WP_146648856.1">
    <property type="nucleotide sequence ID" value="NZ_CP012333.1"/>
</dbReference>
<name>A0A0K1PWL7_9BACT</name>
<keyword evidence="2" id="KW-1185">Reference proteome</keyword>
<dbReference type="Proteomes" id="UP000064967">
    <property type="component" value="Chromosome"/>
</dbReference>
<organism evidence="1 2">
    <name type="scientific">Labilithrix luteola</name>
    <dbReference type="NCBI Taxonomy" id="1391654"/>
    <lineage>
        <taxon>Bacteria</taxon>
        <taxon>Pseudomonadati</taxon>
        <taxon>Myxococcota</taxon>
        <taxon>Polyangia</taxon>
        <taxon>Polyangiales</taxon>
        <taxon>Labilitrichaceae</taxon>
        <taxon>Labilithrix</taxon>
    </lineage>
</organism>
<dbReference type="EMBL" id="CP012333">
    <property type="protein sequence ID" value="AKU97766.1"/>
    <property type="molecule type" value="Genomic_DNA"/>
</dbReference>
<dbReference type="AlphaFoldDB" id="A0A0K1PWL7"/>
<proteinExistence type="predicted"/>
<dbReference type="KEGG" id="llu:AKJ09_04430"/>